<accession>A0ACC1NH29</accession>
<dbReference type="EMBL" id="JANJQO010000399">
    <property type="protein sequence ID" value="KAJ2978197.1"/>
    <property type="molecule type" value="Genomic_DNA"/>
</dbReference>
<comment type="caution">
    <text evidence="1">The sequence shown here is derived from an EMBL/GenBank/DDBJ whole genome shotgun (WGS) entry which is preliminary data.</text>
</comment>
<gene>
    <name evidence="1" type="ORF">NQ176_g3955</name>
</gene>
<keyword evidence="2" id="KW-1185">Reference proteome</keyword>
<organism evidence="1 2">
    <name type="scientific">Zarea fungicola</name>
    <dbReference type="NCBI Taxonomy" id="93591"/>
    <lineage>
        <taxon>Eukaryota</taxon>
        <taxon>Fungi</taxon>
        <taxon>Dikarya</taxon>
        <taxon>Ascomycota</taxon>
        <taxon>Pezizomycotina</taxon>
        <taxon>Sordariomycetes</taxon>
        <taxon>Hypocreomycetidae</taxon>
        <taxon>Hypocreales</taxon>
        <taxon>Cordycipitaceae</taxon>
        <taxon>Zarea</taxon>
    </lineage>
</organism>
<evidence type="ECO:0000313" key="2">
    <source>
        <dbReference type="Proteomes" id="UP001143910"/>
    </source>
</evidence>
<evidence type="ECO:0000313" key="1">
    <source>
        <dbReference type="EMBL" id="KAJ2978197.1"/>
    </source>
</evidence>
<sequence>MSVVADFMDGESTQALASDGLWRTVLGALGYPSNNVAHEKRDATRAYLLKREPAAGNTAIPVQIALKQSNIDEGVKKLYDVSVPGSPNFGKHLTPQEAIDLFAADSSTINSVTNWLVGTGIPSKNIVVDKTRTWLTVESTVQHMEKVLQTRYHMYEHKLTGREHIGVDEYSLPKEISSLIDFVLPAVGATKLQRRDGIVPPVKNAADIYGVTEPLKPLSQSVFDRLDANQTVGCDELITPKCIKDMYKIPDGNNPEYKNSLGIWETGDTFDQEDLDLFFKKYAKNVPAGTKPELALINGATAPVAPENAGEESLLDFDIAYPIIQPQNTVLFQNQPLRNDFSQIFADFLSAIDGKFCKTDPNYDRRLMCGKYLPTSVISISYGDAEMDEPVAVVQRVCNEFMKLGTIGVTVVVSSGDTGVASRQNTCAGPHHDIFTPSFLSVCPYVTSVGATTLPPGRKVGDAETVTTSFSPGGGFSNIFPQPAYQADAVQNYLLRHNPNYFSYETTNGTIPATGRGIYNRAGRAYPDVAALGDNGLIVAFGNATSAGGTSMSAPIIASIFNRINDARLSAGKGPLGFANPALYDAAKKVDGFYNDVTEGDQSLGGIFSDRGFSACGNNGFSAVEGWDPVTGFGTPNYPLWENYWVNL</sequence>
<name>A0ACC1NH29_9HYPO</name>
<reference evidence="1" key="1">
    <citation type="submission" date="2022-08" db="EMBL/GenBank/DDBJ databases">
        <title>Genome Sequence of Lecanicillium fungicola.</title>
        <authorList>
            <person name="Buettner E."/>
        </authorList>
    </citation>
    <scope>NUCLEOTIDE SEQUENCE</scope>
    <source>
        <strain evidence="1">Babe33</strain>
    </source>
</reference>
<protein>
    <submittedName>
        <fullName evidence="1">Uncharacterized protein</fullName>
    </submittedName>
</protein>
<proteinExistence type="predicted"/>
<dbReference type="Proteomes" id="UP001143910">
    <property type="component" value="Unassembled WGS sequence"/>
</dbReference>